<feature type="compositionally biased region" description="Low complexity" evidence="7">
    <location>
        <begin position="1640"/>
        <end position="1656"/>
    </location>
</feature>
<dbReference type="Pfam" id="PF00010">
    <property type="entry name" value="HLH"/>
    <property type="match status" value="1"/>
</dbReference>
<feature type="region of interest" description="Disordered" evidence="7">
    <location>
        <begin position="1176"/>
        <end position="1286"/>
    </location>
</feature>
<feature type="coiled-coil region" evidence="6">
    <location>
        <begin position="2262"/>
        <end position="2293"/>
    </location>
</feature>
<feature type="region of interest" description="Disordered" evidence="7">
    <location>
        <begin position="2383"/>
        <end position="2451"/>
    </location>
</feature>
<keyword evidence="2 5" id="KW-0238">DNA-binding</keyword>
<feature type="region of interest" description="Disordered" evidence="7">
    <location>
        <begin position="781"/>
        <end position="827"/>
    </location>
</feature>
<evidence type="ECO:0000259" key="9">
    <source>
        <dbReference type="PROSITE" id="PS50888"/>
    </source>
</evidence>
<dbReference type="GO" id="GO:0045893">
    <property type="term" value="P:positive regulation of DNA-templated transcription"/>
    <property type="evidence" value="ECO:0007669"/>
    <property type="project" value="InterPro"/>
</dbReference>
<protein>
    <submittedName>
        <fullName evidence="11">MAX dimerization protein MGA a isoform X1</fullName>
    </submittedName>
</protein>
<dbReference type="CTD" id="569620"/>
<evidence type="ECO:0000313" key="10">
    <source>
        <dbReference type="Proteomes" id="UP000694891"/>
    </source>
</evidence>
<dbReference type="GO" id="GO:0000785">
    <property type="term" value="C:chromatin"/>
    <property type="evidence" value="ECO:0007669"/>
    <property type="project" value="TreeGrafter"/>
</dbReference>
<sequence>MAPKKQKRGMVFHQERGSTPAVAPAAEHPPARSGASRPGRASEGGVDQSSHVTSEGADIRSKLNMSPSREAVRRTSGLKPPQSDNLSPDSVCRGVRVTLDNNSMWNEFYRCRTEMILNKQGSRMFPYCRFRIAGLQPSKKYTLIMDIQPLDNSCYKWTGNSWQIAGKAESPIKSQPFAHPESPAMGQHWMQSPVSFYRLKLTNNGSDQEGNTILHPMHRYLPRLHVVQTDRAAKDVKLNGPSVLTFTFPQTEFMAVTAYQNTRFAQLKVDYNPFAKGLKEDGCNSRSLKLKANSGKELHKDGGTPTTEQHPVKKSLKSLLANHKPRSSNTADSRPSDVQKNPTTNKDPPAAKAPGESSCTSNSRPAQKLISELIREAHVSLQRCNLEQLGINHSSSLTAEQTNTKPTTLKGKGQEVLQRDNKEPAGKTETDVTKKNVKEDTHLLNSVKCKVNVQTDCNSAASAGSSKDSDHQRNPDTPSQQTTKPDKRPPRLPLPALALFLKQHSTKSKKAKSKLDSPPPETHSEPLSESLSSAAASACLPLDPATNAIDPLKDLNGDVTKPNAQASRHAGADLHLDEVVLNVHQPLSLLCPDTAAASGPVGPRTDDQSASFSESPGLQPTVPHSTVLPSSEQPFSSLEESTSTLSSTLATSSASPPLSPPLDTVLPVPNSPQTPPESSTLPSDSPTLKSESFLPDPECSSFGFEPLSPTSSPEPLPPLPASLALELDTTSSEAACTAEPPEDSPPSKDSSVFKWHTVLPLPEPYLDAPFTTFQPTSETLPLEHVTPPLLPSETPSHPEPHSLNTSTPPQGPPPSFQESEQSLPFPAELSPLALQLPLSPTFSSLGGEGLSPTPSIADLVHFFSTDDDLGMGVEFSNTEAVAVPCPPPPAVEAQEPSQQVQPVPVNKPYKRKKTRRRKQPKTSLNEKTDDTTYRSMQPNLEEVEEQLFISFTSKEALKLHTVDSSDGPGTQPQTTSESPQAADTPEKAECLDETIAAFQKNLLNDLKLMKHRQVIHPVLQEVGLKMTLLDPTLAIDLQYLGVRLPIPPPGVSLEPLTQELQSSQGVSAAFVSRTGKTTDVTQIKGWRDKFSPSEAPSTPASSRPEAGPSSEPQKKNLSAFCSDMLDEYLENEGKLIDERAASFSQPPVEPLVYELPTRSTSYVRTLDHILKKQNTGSPAADLISGFIPPSKRPRLTETKAGRTLERKPRGQKLNKPRAEPFEPAPGESGPPSANTAEPTLKKRRKLKLKTTSRTLSPSRSTGLLKDLAPLESDSELGQKEDTGRKERRPLMTRALLRQKDLEDSVIWEGRPRTGITEQRATVALTSLFTLTGFVSENPTAPIELVRRRAPPPCLNEFCRLGCVCSSLSHCSRISHCGRLSCMFGCSCLKQKVVLLKNLDGSDCSPPSHQLHNKRRKRRRMKMAYILKEADSVSQPAQRVRTLWGRDCGDSDPEGVHVPKAAPQPSSTVRTLEGRENRSSCARVRAFRRKIKKQKEASKDVNCKPARLTSLKQRNLTLKETETRTSRPPPGEAVQTPPEEPPASPSEDPIPKPSKRLFIVADCKWETSADQSHVLKQLCEAMAQDRLDRPFKIRKYLVSPVSQTVEGDGADQCIQYKVRISRVKPEQEKSEAPVKPVASTKPAGPVKPAVPVKPAAPRTQRKMKAAQKKQDDLRQAPLEDWQQEVMEEVEPLEVWQQEVVEEAEPLEDWQREVEEGDIDEEEVSTLQQVNDRKRSSKSRIRMVPDTALPFLTGISPAGFLSANKKQPGGTDHPIQVNGKLYPLAKIQLGKMGALHPANRLAAYLTGRVGSSRQQQASPSLSPCKPPLRSAPTSSSSSSSSSAVASTSTTPPTSQPPVTSLIIPTSSTASQPSSPVVPPVNPSPGSAPPKTPQFLMVHVAGPMGQLPPQVPATSPTGQKLVLQPVQTASGLQYYRRPDGKLVQLVPLNQVKPVGRNPSAQKGPSSPSILLPASPQTPAVITISQQTPPVTTVTSSSSSSSSFSVNTLAPLPPGSDFLSQKGPCTFKLLPSRRDPLIIPGKGSSQQPATVVTPSGSFTILQPPPSTSSAAPVTLISLKPSSGRGAEPGVKTVKVSAMPLAPGLVVVRQKTVPPQNFDSKTADKRPVPPPPPPTDATPALPPPGASEVTLPPNPPADGLRPEPELACDLVDLDIICVDDDMGLDTATMQPADVVELVSSSETDNSSDCRESDSEEESQPPKSNQRLMHKTLERERRGKLRQLFDALRRQTGLSDSRTSKICTLNTAVEVIEELQTIETELEKKKRMLRKRRDEYLSRLAPSSADQTEADSIEVVDVLDDTIKISSEEEIDVEEGCWGVSKERNRPWMTRRRSEADETTGATIFPKKLQLHQARQEIQTLKSTMEELKSLKTSLKQQKDAQSSGEKPGKTEQRSANQLPAGDTIDEDVTGTLFDVQPPQAPPTRVSALPTPTPAQPPLVAQVLTSVPPRPAASHNAPVQRDRPRTIPNILSRRKSRPPPPQSTTTEEVHPPVEPPSFQALLPAEVLSLVRASLPGQQVLALSPVMTEPTVLQSAQRPGVASVTLNIPNLPNQQLHLTSLPRPPTSKIYSSPAPLTVTNLTATDFSNMLHLAQPAITEQQQQQTDKQQTQQQQTHPVDLQLVSVGSDRIPDQVRPPSQAELRPSSFPSLSADRQSQEKGTEPPEIRGDPENETLTSLLNEIFFLNQQNVATTTEVSSLGKPSYEDATKLGGAKERQDAHIPGQLQLDSDCNSTVATETEGAGLNGHTETTGVQPGPANTIGGKLAPPPLLQMKVGGDKVAPPSTSDGVAGVSSTEGGEGGVAWRPMPRLVPLGLRGNLPS</sequence>
<feature type="compositionally biased region" description="Polar residues" evidence="7">
    <location>
        <begin position="397"/>
        <end position="407"/>
    </location>
</feature>
<feature type="compositionally biased region" description="Low complexity" evidence="7">
    <location>
        <begin position="1251"/>
        <end position="1261"/>
    </location>
</feature>
<evidence type="ECO:0000256" key="3">
    <source>
        <dbReference type="ARBA" id="ARBA00023163"/>
    </source>
</evidence>
<dbReference type="InterPro" id="IPR008967">
    <property type="entry name" value="p53-like_TF_DNA-bd_sf"/>
</dbReference>
<dbReference type="SUPFAM" id="SSF49417">
    <property type="entry name" value="p53-like transcription factors"/>
    <property type="match status" value="1"/>
</dbReference>
<dbReference type="GO" id="GO:0046983">
    <property type="term" value="F:protein dimerization activity"/>
    <property type="evidence" value="ECO:0007669"/>
    <property type="project" value="InterPro"/>
</dbReference>
<dbReference type="GO" id="GO:0005634">
    <property type="term" value="C:nucleus"/>
    <property type="evidence" value="ECO:0007669"/>
    <property type="project" value="UniProtKB-SubCell"/>
</dbReference>
<feature type="region of interest" description="Disordered" evidence="7">
    <location>
        <begin position="2102"/>
        <end position="2158"/>
    </location>
</feature>
<comment type="caution">
    <text evidence="5">Lacks conserved residue(s) required for the propagation of feature annotation.</text>
</comment>
<dbReference type="Gene3D" id="2.60.40.820">
    <property type="entry name" value="Transcription factor, T-box"/>
    <property type="match status" value="1"/>
</dbReference>
<feature type="region of interest" description="Disordered" evidence="7">
    <location>
        <begin position="1082"/>
        <end position="1116"/>
    </location>
</feature>
<dbReference type="GO" id="GO:0000981">
    <property type="term" value="F:DNA-binding transcription factor activity, RNA polymerase II-specific"/>
    <property type="evidence" value="ECO:0007669"/>
    <property type="project" value="TreeGrafter"/>
</dbReference>
<feature type="region of interest" description="Disordered" evidence="7">
    <location>
        <begin position="1491"/>
        <end position="1552"/>
    </location>
</feature>
<feature type="compositionally biased region" description="Basic residues" evidence="7">
    <location>
        <begin position="908"/>
        <end position="920"/>
    </location>
</feature>
<feature type="region of interest" description="Disordered" evidence="7">
    <location>
        <begin position="321"/>
        <end position="364"/>
    </location>
</feature>
<evidence type="ECO:0000256" key="7">
    <source>
        <dbReference type="SAM" id="MobiDB-lite"/>
    </source>
</evidence>
<keyword evidence="4 5" id="KW-0539">Nucleus</keyword>
<dbReference type="PRINTS" id="PR00937">
    <property type="entry name" value="TBOX"/>
</dbReference>
<dbReference type="SMART" id="SM00425">
    <property type="entry name" value="TBOX"/>
    <property type="match status" value="1"/>
</dbReference>
<dbReference type="SUPFAM" id="SSF47459">
    <property type="entry name" value="HLH, helix-loop-helix DNA-binding domain"/>
    <property type="match status" value="1"/>
</dbReference>
<feature type="compositionally biased region" description="Polar residues" evidence="7">
    <location>
        <begin position="327"/>
        <end position="346"/>
    </location>
</feature>
<dbReference type="RefSeq" id="XP_008275305.1">
    <property type="nucleotide sequence ID" value="XM_008277083.1"/>
</dbReference>
<feature type="compositionally biased region" description="Polar residues" evidence="7">
    <location>
        <begin position="1808"/>
        <end position="1819"/>
    </location>
</feature>
<reference evidence="11" key="1">
    <citation type="submission" date="2025-08" db="UniProtKB">
        <authorList>
            <consortium name="RefSeq"/>
        </authorList>
    </citation>
    <scope>IDENTIFICATION</scope>
</reference>
<feature type="region of interest" description="Disordered" evidence="7">
    <location>
        <begin position="2463"/>
        <end position="2508"/>
    </location>
</feature>
<organism evidence="10 11">
    <name type="scientific">Stegastes partitus</name>
    <name type="common">bicolor damselfish</name>
    <dbReference type="NCBI Taxonomy" id="144197"/>
    <lineage>
        <taxon>Eukaryota</taxon>
        <taxon>Metazoa</taxon>
        <taxon>Chordata</taxon>
        <taxon>Craniata</taxon>
        <taxon>Vertebrata</taxon>
        <taxon>Euteleostomi</taxon>
        <taxon>Actinopterygii</taxon>
        <taxon>Neopterygii</taxon>
        <taxon>Teleostei</taxon>
        <taxon>Neoteleostei</taxon>
        <taxon>Acanthomorphata</taxon>
        <taxon>Ovalentaria</taxon>
        <taxon>Pomacentridae</taxon>
        <taxon>Stegastes</taxon>
    </lineage>
</organism>
<evidence type="ECO:0000256" key="4">
    <source>
        <dbReference type="ARBA" id="ARBA00023242"/>
    </source>
</evidence>
<evidence type="ECO:0000256" key="5">
    <source>
        <dbReference type="PROSITE-ProRule" id="PRU00201"/>
    </source>
</evidence>
<feature type="compositionally biased region" description="Pro residues" evidence="7">
    <location>
        <begin position="2123"/>
        <end position="2140"/>
    </location>
</feature>
<dbReference type="InterPro" id="IPR036638">
    <property type="entry name" value="HLH_DNA-bd_sf"/>
</dbReference>
<evidence type="ECO:0000256" key="2">
    <source>
        <dbReference type="ARBA" id="ARBA00023125"/>
    </source>
</evidence>
<proteinExistence type="predicted"/>
<feature type="compositionally biased region" description="Polar residues" evidence="7">
    <location>
        <begin position="964"/>
        <end position="981"/>
    </location>
</feature>
<feature type="compositionally biased region" description="Low complexity" evidence="7">
    <location>
        <begin position="636"/>
        <end position="656"/>
    </location>
</feature>
<feature type="region of interest" description="Disordered" evidence="7">
    <location>
        <begin position="886"/>
        <end position="936"/>
    </location>
</feature>
<feature type="compositionally biased region" description="Low complexity" evidence="7">
    <location>
        <begin position="2613"/>
        <end position="2628"/>
    </location>
</feature>
<dbReference type="PANTHER" id="PTHR11267:SF32">
    <property type="entry name" value="MAX GENE-ASSOCIATED PROTEIN"/>
    <property type="match status" value="1"/>
</dbReference>
<dbReference type="InterPro" id="IPR032060">
    <property type="entry name" value="MGA_dom"/>
</dbReference>
<evidence type="ECO:0000256" key="1">
    <source>
        <dbReference type="ARBA" id="ARBA00023015"/>
    </source>
</evidence>
<dbReference type="PROSITE" id="PS50888">
    <property type="entry name" value="BHLH"/>
    <property type="match status" value="1"/>
</dbReference>
<feature type="domain" description="T-box" evidence="8">
    <location>
        <begin position="99"/>
        <end position="280"/>
    </location>
</feature>
<feature type="compositionally biased region" description="Basic residues" evidence="7">
    <location>
        <begin position="1241"/>
        <end position="1250"/>
    </location>
</feature>
<name>A0A9Y4JGR9_9TELE</name>
<dbReference type="InterPro" id="IPR046360">
    <property type="entry name" value="T-box_DNA-bd"/>
</dbReference>
<dbReference type="CDD" id="cd20195">
    <property type="entry name" value="T-box_MGA-like"/>
    <property type="match status" value="1"/>
</dbReference>
<feature type="compositionally biased region" description="Polar residues" evidence="7">
    <location>
        <begin position="608"/>
        <end position="635"/>
    </location>
</feature>
<feature type="compositionally biased region" description="Low complexity" evidence="7">
    <location>
        <begin position="1092"/>
        <end position="1106"/>
    </location>
</feature>
<feature type="region of interest" description="Disordered" evidence="7">
    <location>
        <begin position="459"/>
        <end position="492"/>
    </location>
</feature>
<keyword evidence="3" id="KW-0804">Transcription</keyword>
<dbReference type="Gene3D" id="4.10.280.10">
    <property type="entry name" value="Helix-loop-helix DNA-binding domain"/>
    <property type="match status" value="1"/>
</dbReference>
<feature type="region of interest" description="Disordered" evidence="7">
    <location>
        <begin position="961"/>
        <end position="985"/>
    </location>
</feature>
<feature type="region of interest" description="Disordered" evidence="7">
    <location>
        <begin position="505"/>
        <end position="532"/>
    </location>
</feature>
<dbReference type="GeneID" id="103353903"/>
<feature type="region of interest" description="Disordered" evidence="7">
    <location>
        <begin position="1624"/>
        <end position="1671"/>
    </location>
</feature>
<keyword evidence="10" id="KW-1185">Reference proteome</keyword>
<feature type="compositionally biased region" description="Low complexity" evidence="7">
    <location>
        <begin position="891"/>
        <end position="904"/>
    </location>
</feature>
<dbReference type="InterPro" id="IPR001699">
    <property type="entry name" value="TF_T-box"/>
</dbReference>
<feature type="domain" description="BHLH" evidence="9">
    <location>
        <begin position="2219"/>
        <end position="2269"/>
    </location>
</feature>
<feature type="region of interest" description="Disordered" evidence="7">
    <location>
        <begin position="594"/>
        <end position="752"/>
    </location>
</feature>
<dbReference type="PANTHER" id="PTHR11267">
    <property type="entry name" value="T-BOX PROTEIN-RELATED"/>
    <property type="match status" value="1"/>
</dbReference>
<feature type="region of interest" description="Disordered" evidence="7">
    <location>
        <begin position="293"/>
        <end position="312"/>
    </location>
</feature>
<gene>
    <name evidence="11" type="primary">mgaa</name>
</gene>
<dbReference type="CDD" id="cd19682">
    <property type="entry name" value="bHLHzip_MGA_like"/>
    <property type="match status" value="1"/>
</dbReference>
<accession>A0A9Y4JGR9</accession>
<feature type="region of interest" description="Disordered" evidence="7">
    <location>
        <begin position="397"/>
        <end position="437"/>
    </location>
</feature>
<dbReference type="PROSITE" id="PS50252">
    <property type="entry name" value="TBOX_3"/>
    <property type="match status" value="1"/>
</dbReference>
<feature type="region of interest" description="Disordered" evidence="7">
    <location>
        <begin position="1450"/>
        <end position="1476"/>
    </location>
</feature>
<feature type="region of interest" description="Disordered" evidence="7">
    <location>
        <begin position="2193"/>
        <end position="2225"/>
    </location>
</feature>
<dbReference type="SMART" id="SM00353">
    <property type="entry name" value="HLH"/>
    <property type="match status" value="1"/>
</dbReference>
<dbReference type="InterPro" id="IPR036960">
    <property type="entry name" value="T-box_sf"/>
</dbReference>
<feature type="compositionally biased region" description="Basic residues" evidence="7">
    <location>
        <begin position="1"/>
        <end position="10"/>
    </location>
</feature>
<feature type="compositionally biased region" description="Basic and acidic residues" evidence="7">
    <location>
        <begin position="2668"/>
        <end position="2683"/>
    </location>
</feature>
<keyword evidence="6" id="KW-0175">Coiled coil</keyword>
<feature type="compositionally biased region" description="Pro residues" evidence="7">
    <location>
        <begin position="1873"/>
        <end position="1889"/>
    </location>
</feature>
<feature type="compositionally biased region" description="Low complexity" evidence="7">
    <location>
        <begin position="1828"/>
        <end position="1872"/>
    </location>
</feature>
<feature type="compositionally biased region" description="Basic and acidic residues" evidence="7">
    <location>
        <begin position="417"/>
        <end position="437"/>
    </location>
</feature>
<keyword evidence="1" id="KW-0805">Transcription regulation</keyword>
<feature type="region of interest" description="Disordered" evidence="7">
    <location>
        <begin position="2775"/>
        <end position="2819"/>
    </location>
</feature>
<dbReference type="GO" id="GO:0000978">
    <property type="term" value="F:RNA polymerase II cis-regulatory region sequence-specific DNA binding"/>
    <property type="evidence" value="ECO:0007669"/>
    <property type="project" value="InterPro"/>
</dbReference>
<evidence type="ECO:0000256" key="6">
    <source>
        <dbReference type="SAM" id="Coils"/>
    </source>
</evidence>
<evidence type="ECO:0000313" key="11">
    <source>
        <dbReference type="RefSeq" id="XP_008275305.1"/>
    </source>
</evidence>
<feature type="compositionally biased region" description="Polar residues" evidence="7">
    <location>
        <begin position="676"/>
        <end position="690"/>
    </location>
</feature>
<dbReference type="Pfam" id="PF16059">
    <property type="entry name" value="MGA_dom"/>
    <property type="match status" value="1"/>
</dbReference>
<evidence type="ECO:0000259" key="8">
    <source>
        <dbReference type="PROSITE" id="PS50252"/>
    </source>
</evidence>
<feature type="compositionally biased region" description="Basic and acidic residues" evidence="7">
    <location>
        <begin position="1194"/>
        <end position="1208"/>
    </location>
</feature>
<dbReference type="Pfam" id="PF00907">
    <property type="entry name" value="T-box"/>
    <property type="match status" value="1"/>
</dbReference>
<feature type="region of interest" description="Disordered" evidence="7">
    <location>
        <begin position="2610"/>
        <end position="2629"/>
    </location>
</feature>
<feature type="region of interest" description="Disordered" evidence="7">
    <location>
        <begin position="1"/>
        <end position="91"/>
    </location>
</feature>
<dbReference type="InterPro" id="IPR011598">
    <property type="entry name" value="bHLH_dom"/>
</dbReference>
<dbReference type="Proteomes" id="UP000694891">
    <property type="component" value="Unplaced"/>
</dbReference>
<comment type="subcellular location">
    <subcellularLocation>
        <location evidence="5">Nucleus</location>
    </subcellularLocation>
</comment>
<dbReference type="GO" id="GO:0001708">
    <property type="term" value="P:cell fate specification"/>
    <property type="evidence" value="ECO:0007669"/>
    <property type="project" value="TreeGrafter"/>
</dbReference>
<feature type="region of interest" description="Disordered" evidence="7">
    <location>
        <begin position="2642"/>
        <end position="2685"/>
    </location>
</feature>
<feature type="region of interest" description="Disordered" evidence="7">
    <location>
        <begin position="1808"/>
        <end position="1891"/>
    </location>
</feature>